<evidence type="ECO:0000313" key="3">
    <source>
        <dbReference type="EMBL" id="CAB4886865.1"/>
    </source>
</evidence>
<protein>
    <submittedName>
        <fullName evidence="2">Unannotated protein</fullName>
    </submittedName>
</protein>
<evidence type="ECO:0000313" key="2">
    <source>
        <dbReference type="EMBL" id="CAB4732687.1"/>
    </source>
</evidence>
<organism evidence="2">
    <name type="scientific">freshwater metagenome</name>
    <dbReference type="NCBI Taxonomy" id="449393"/>
    <lineage>
        <taxon>unclassified sequences</taxon>
        <taxon>metagenomes</taxon>
        <taxon>ecological metagenomes</taxon>
    </lineage>
</organism>
<reference evidence="2" key="1">
    <citation type="submission" date="2020-05" db="EMBL/GenBank/DDBJ databases">
        <authorList>
            <person name="Chiriac C."/>
            <person name="Salcher M."/>
            <person name="Ghai R."/>
            <person name="Kavagutti S V."/>
        </authorList>
    </citation>
    <scope>NUCLEOTIDE SEQUENCE</scope>
</reference>
<dbReference type="AlphaFoldDB" id="A0A6J6SDR7"/>
<sequence>MAPGERSRSPRQAMSPIELTSTIAKNVKRYGPMSLSLKACTLLSTPDRVRNVPKMVRLKVATSNERFHTRSIARRSWTSTEWMNAVPVSHGMKLAFSTGSHPQTPPHPSTSYAHHPPRMMPTVRKPHDMSVQRRVSRSQPSPTRPVMSAAIANANGTLIPT</sequence>
<feature type="region of interest" description="Disordered" evidence="1">
    <location>
        <begin position="98"/>
        <end position="117"/>
    </location>
</feature>
<dbReference type="EMBL" id="CAFBLR010000309">
    <property type="protein sequence ID" value="CAB4886865.1"/>
    <property type="molecule type" value="Genomic_DNA"/>
</dbReference>
<name>A0A6J6SDR7_9ZZZZ</name>
<dbReference type="EMBL" id="CAEZXX010000263">
    <property type="protein sequence ID" value="CAB4732687.1"/>
    <property type="molecule type" value="Genomic_DNA"/>
</dbReference>
<accession>A0A6J6SDR7</accession>
<evidence type="ECO:0000256" key="1">
    <source>
        <dbReference type="SAM" id="MobiDB-lite"/>
    </source>
</evidence>
<proteinExistence type="predicted"/>
<gene>
    <name evidence="2" type="ORF">UFOPK2602_02436</name>
    <name evidence="3" type="ORF">UFOPK3417_02114</name>
</gene>